<evidence type="ECO:0000256" key="5">
    <source>
        <dbReference type="RuleBase" id="RU362125"/>
    </source>
</evidence>
<dbReference type="GO" id="GO:0050660">
    <property type="term" value="F:flavin adenine dinucleotide binding"/>
    <property type="evidence" value="ECO:0007669"/>
    <property type="project" value="InterPro"/>
</dbReference>
<comment type="caution">
    <text evidence="11">The sequence shown here is derived from an EMBL/GenBank/DDBJ whole genome shotgun (WGS) entry which is preliminary data.</text>
</comment>
<dbReference type="InterPro" id="IPR006091">
    <property type="entry name" value="Acyl-CoA_Oxase/DH_mid-dom"/>
</dbReference>
<dbReference type="InterPro" id="IPR046373">
    <property type="entry name" value="Acyl-CoA_Oxase/DH_mid-dom_sf"/>
</dbReference>
<reference evidence="11 12" key="1">
    <citation type="journal article" date="2023" name="Mol. Phylogenet. Evol.">
        <title>Genome-scale phylogeny and comparative genomics of the fungal order Sordariales.</title>
        <authorList>
            <person name="Hensen N."/>
            <person name="Bonometti L."/>
            <person name="Westerberg I."/>
            <person name="Brannstrom I.O."/>
            <person name="Guillou S."/>
            <person name="Cros-Aarteil S."/>
            <person name="Calhoun S."/>
            <person name="Haridas S."/>
            <person name="Kuo A."/>
            <person name="Mondo S."/>
            <person name="Pangilinan J."/>
            <person name="Riley R."/>
            <person name="LaButti K."/>
            <person name="Andreopoulos B."/>
            <person name="Lipzen A."/>
            <person name="Chen C."/>
            <person name="Yan M."/>
            <person name="Daum C."/>
            <person name="Ng V."/>
            <person name="Clum A."/>
            <person name="Steindorff A."/>
            <person name="Ohm R.A."/>
            <person name="Martin F."/>
            <person name="Silar P."/>
            <person name="Natvig D.O."/>
            <person name="Lalanne C."/>
            <person name="Gautier V."/>
            <person name="Ament-Velasquez S.L."/>
            <person name="Kruys A."/>
            <person name="Hutchinson M.I."/>
            <person name="Powell A.J."/>
            <person name="Barry K."/>
            <person name="Miller A.N."/>
            <person name="Grigoriev I.V."/>
            <person name="Debuchy R."/>
            <person name="Gladieux P."/>
            <person name="Hiltunen Thoren M."/>
            <person name="Johannesson H."/>
        </authorList>
    </citation>
    <scope>NUCLEOTIDE SEQUENCE [LARGE SCALE GENOMIC DNA]</scope>
    <source>
        <strain evidence="11 12">FGSC 10403</strain>
    </source>
</reference>
<dbReference type="FunFam" id="1.10.540.10:FF:000021">
    <property type="entry name" value="Isovaleryl-CoA dehydrogenase IvdA"/>
    <property type="match status" value="1"/>
</dbReference>
<feature type="domain" description="Acyl-CoA oxidase/dehydrogenase middle" evidence="9">
    <location>
        <begin position="267"/>
        <end position="367"/>
    </location>
</feature>
<dbReference type="InterPro" id="IPR009100">
    <property type="entry name" value="AcylCoA_DH/oxidase_NM_dom_sf"/>
</dbReference>
<accession>A0AAJ0I405</accession>
<dbReference type="PANTHER" id="PTHR43884:SF18">
    <property type="entry name" value="ISOVALERYL-COENZYME A DEHYDROGENASE"/>
    <property type="match status" value="1"/>
</dbReference>
<evidence type="ECO:0000256" key="3">
    <source>
        <dbReference type="ARBA" id="ARBA00022630"/>
    </source>
</evidence>
<dbReference type="InterPro" id="IPR009075">
    <property type="entry name" value="AcylCo_DH/oxidase_C"/>
</dbReference>
<proteinExistence type="inferred from homology"/>
<dbReference type="Pfam" id="PF00441">
    <property type="entry name" value="Acyl-CoA_dh_1"/>
    <property type="match status" value="1"/>
</dbReference>
<evidence type="ECO:0000259" key="10">
    <source>
        <dbReference type="Pfam" id="PF02771"/>
    </source>
</evidence>
<name>A0AAJ0I405_9PEZI</name>
<keyword evidence="12" id="KW-1185">Reference proteome</keyword>
<feature type="domain" description="Acyl-CoA dehydrogenase/oxidase N-terminal" evidence="10">
    <location>
        <begin position="153"/>
        <end position="263"/>
    </location>
</feature>
<feature type="region of interest" description="Disordered" evidence="6">
    <location>
        <begin position="96"/>
        <end position="121"/>
    </location>
</feature>
<dbReference type="Pfam" id="PF02770">
    <property type="entry name" value="Acyl-CoA_dh_M"/>
    <property type="match status" value="1"/>
</dbReference>
<dbReference type="SUPFAM" id="SSF56645">
    <property type="entry name" value="Acyl-CoA dehydrogenase NM domain-like"/>
    <property type="match status" value="1"/>
</dbReference>
<protein>
    <submittedName>
        <fullName evidence="11">Isovaleryl-CoA dehydrogenase mitochondrial</fullName>
    </submittedName>
</protein>
<keyword evidence="7" id="KW-0812">Transmembrane</keyword>
<dbReference type="EMBL" id="JAULSX010000006">
    <property type="protein sequence ID" value="KAK3489333.1"/>
    <property type="molecule type" value="Genomic_DNA"/>
</dbReference>
<feature type="compositionally biased region" description="Low complexity" evidence="6">
    <location>
        <begin position="99"/>
        <end position="119"/>
    </location>
</feature>
<comment type="similarity">
    <text evidence="2 5">Belongs to the acyl-CoA dehydrogenase family.</text>
</comment>
<dbReference type="AlphaFoldDB" id="A0AAJ0I405"/>
<dbReference type="FunFam" id="2.40.110.10:FF:000004">
    <property type="entry name" value="Isovaleryl-CoA dehydrogenase, mitochondrial"/>
    <property type="match status" value="1"/>
</dbReference>
<dbReference type="PANTHER" id="PTHR43884">
    <property type="entry name" value="ACYL-COA DEHYDROGENASE"/>
    <property type="match status" value="1"/>
</dbReference>
<evidence type="ECO:0000259" key="8">
    <source>
        <dbReference type="Pfam" id="PF00441"/>
    </source>
</evidence>
<dbReference type="InterPro" id="IPR006089">
    <property type="entry name" value="Acyl-CoA_DH_CS"/>
</dbReference>
<gene>
    <name evidence="11" type="ORF">B0T23DRAFT_385219</name>
</gene>
<evidence type="ECO:0000256" key="7">
    <source>
        <dbReference type="SAM" id="Phobius"/>
    </source>
</evidence>
<dbReference type="RefSeq" id="XP_062691040.1">
    <property type="nucleotide sequence ID" value="XM_062837524.1"/>
</dbReference>
<dbReference type="GeneID" id="87875146"/>
<dbReference type="Gene3D" id="1.10.540.10">
    <property type="entry name" value="Acyl-CoA dehydrogenase/oxidase, N-terminal domain"/>
    <property type="match status" value="1"/>
</dbReference>
<dbReference type="SUPFAM" id="SSF47203">
    <property type="entry name" value="Acyl-CoA dehydrogenase C-terminal domain-like"/>
    <property type="match status" value="1"/>
</dbReference>
<evidence type="ECO:0000259" key="9">
    <source>
        <dbReference type="Pfam" id="PF02770"/>
    </source>
</evidence>
<evidence type="ECO:0000313" key="11">
    <source>
        <dbReference type="EMBL" id="KAK3489333.1"/>
    </source>
</evidence>
<dbReference type="InterPro" id="IPR036250">
    <property type="entry name" value="AcylCo_DH-like_C"/>
</dbReference>
<dbReference type="InterPro" id="IPR013786">
    <property type="entry name" value="AcylCoA_DH/ox_N"/>
</dbReference>
<dbReference type="InterPro" id="IPR037069">
    <property type="entry name" value="AcylCoA_DH/ox_N_sf"/>
</dbReference>
<dbReference type="Gene3D" id="1.20.140.10">
    <property type="entry name" value="Butyryl-CoA Dehydrogenase, subunit A, domain 3"/>
    <property type="match status" value="1"/>
</dbReference>
<feature type="transmembrane region" description="Helical" evidence="7">
    <location>
        <begin position="21"/>
        <end position="40"/>
    </location>
</feature>
<keyword evidence="3 5" id="KW-0285">Flavoprotein</keyword>
<dbReference type="Pfam" id="PF02771">
    <property type="entry name" value="Acyl-CoA_dh_N"/>
    <property type="match status" value="1"/>
</dbReference>
<evidence type="ECO:0000256" key="6">
    <source>
        <dbReference type="SAM" id="MobiDB-lite"/>
    </source>
</evidence>
<dbReference type="FunFam" id="1.20.140.10:FF:000003">
    <property type="entry name" value="isovaleryl-CoA dehydrogenase, mitochondrial"/>
    <property type="match status" value="1"/>
</dbReference>
<comment type="cofactor">
    <cofactor evidence="1 5">
        <name>FAD</name>
        <dbReference type="ChEBI" id="CHEBI:57692"/>
    </cofactor>
</comment>
<dbReference type="PROSITE" id="PS00072">
    <property type="entry name" value="ACYL_COA_DH_1"/>
    <property type="match status" value="1"/>
</dbReference>
<keyword evidence="7" id="KW-0472">Membrane</keyword>
<sequence length="538" mass="58396">MARGGSRGCTREWMNGAHPDLITTVTFLFFFSSPFSQLYLSTTRATINFGLHQVNKTRQNTQMSTQGLSRALARSTTTKSIPRIPTGISRVPRQSRLHSTYTATTTTTTTTPRRPSPTTVSPLLTLNHIQTQRRNASHNKHPAGFTPPSPTDLTELRERVQEFVRRSLPETLAAETDKSNAFPPHMWQALGDAGLLGITADEAYGGLSMGYQAHCVVMEELSRASGSIALSYAAHSQLCVNQLSLNGTAEQKEKYLPGLISGEKVGALAMSESGSGSDVVSMRTTAKKVEGGYKLNGSKMWITNGPDADVIVVYAKTEPDAGSKGITAFIVETKKDGVKAEGFECLRKLDKMGMRGSNTGELVFENVFVPEENVLGKVNGGVRVLMEGLDLERLVLSAGPLGLMQAALDVALPYAHSRKQFGTPIAHFQLLQGKLADMYTKLQASRAYTYATAKTVDEQGVIKTQDCAGAILYAAERATEVALDAIQILGGMGYMEEMPVSRIMRDAKLYEIGAGTSEVRRMVIGRAFNKEYAHLANN</sequence>
<dbReference type="GO" id="GO:0006552">
    <property type="term" value="P:L-leucine catabolic process"/>
    <property type="evidence" value="ECO:0007669"/>
    <property type="project" value="TreeGrafter"/>
</dbReference>
<dbReference type="PROSITE" id="PS00073">
    <property type="entry name" value="ACYL_COA_DH_2"/>
    <property type="match status" value="1"/>
</dbReference>
<evidence type="ECO:0000256" key="4">
    <source>
        <dbReference type="ARBA" id="ARBA00022827"/>
    </source>
</evidence>
<organism evidence="11 12">
    <name type="scientific">Neurospora hispaniola</name>
    <dbReference type="NCBI Taxonomy" id="588809"/>
    <lineage>
        <taxon>Eukaryota</taxon>
        <taxon>Fungi</taxon>
        <taxon>Dikarya</taxon>
        <taxon>Ascomycota</taxon>
        <taxon>Pezizomycotina</taxon>
        <taxon>Sordariomycetes</taxon>
        <taxon>Sordariomycetidae</taxon>
        <taxon>Sordariales</taxon>
        <taxon>Sordariaceae</taxon>
        <taxon>Neurospora</taxon>
    </lineage>
</organism>
<feature type="domain" description="Acyl-CoA dehydrogenase/oxidase C-terminal" evidence="8">
    <location>
        <begin position="379"/>
        <end position="527"/>
    </location>
</feature>
<evidence type="ECO:0000313" key="12">
    <source>
        <dbReference type="Proteomes" id="UP001285908"/>
    </source>
</evidence>
<keyword evidence="7" id="KW-1133">Transmembrane helix</keyword>
<keyword evidence="5" id="KW-0560">Oxidoreductase</keyword>
<evidence type="ECO:0000256" key="2">
    <source>
        <dbReference type="ARBA" id="ARBA00009347"/>
    </source>
</evidence>
<keyword evidence="4 5" id="KW-0274">FAD</keyword>
<evidence type="ECO:0000256" key="1">
    <source>
        <dbReference type="ARBA" id="ARBA00001974"/>
    </source>
</evidence>
<dbReference type="GO" id="GO:0008470">
    <property type="term" value="F:3-methylbutanoyl-CoA dehydrogenase activity"/>
    <property type="evidence" value="ECO:0007669"/>
    <property type="project" value="TreeGrafter"/>
</dbReference>
<dbReference type="Proteomes" id="UP001285908">
    <property type="component" value="Unassembled WGS sequence"/>
</dbReference>
<dbReference type="Gene3D" id="2.40.110.10">
    <property type="entry name" value="Butyryl-CoA Dehydrogenase, subunit A, domain 2"/>
    <property type="match status" value="1"/>
</dbReference>